<feature type="compositionally biased region" description="Low complexity" evidence="17">
    <location>
        <begin position="720"/>
        <end position="743"/>
    </location>
</feature>
<feature type="compositionally biased region" description="Polar residues" evidence="17">
    <location>
        <begin position="773"/>
        <end position="793"/>
    </location>
</feature>
<dbReference type="GO" id="GO:0090110">
    <property type="term" value="P:COPII-coated vesicle cargo loading"/>
    <property type="evidence" value="ECO:0007669"/>
    <property type="project" value="TreeGrafter"/>
</dbReference>
<dbReference type="Proteomes" id="UP000660247">
    <property type="component" value="Unassembled WGS sequence"/>
</dbReference>
<dbReference type="PANTHER" id="PTHR13923">
    <property type="entry name" value="SEC31-RELATED PROTEIN"/>
    <property type="match status" value="1"/>
</dbReference>
<dbReference type="PANTHER" id="PTHR13923:SF23">
    <property type="entry name" value="PROTEIN TRANSPORT PROTEIN SEC31A"/>
    <property type="match status" value="1"/>
</dbReference>
<dbReference type="Gene3D" id="2.130.10.10">
    <property type="entry name" value="YVTN repeat-like/Quinoprotein amine dehydrogenase"/>
    <property type="match status" value="1"/>
</dbReference>
<feature type="domain" description="Sec16 Sec23-binding" evidence="18">
    <location>
        <begin position="356"/>
        <end position="492"/>
    </location>
</feature>
<evidence type="ECO:0000256" key="13">
    <source>
        <dbReference type="ARBA" id="ARBA00025471"/>
    </source>
</evidence>
<keyword evidence="4" id="KW-0813">Transport</keyword>
<evidence type="ECO:0000313" key="19">
    <source>
        <dbReference type="EMBL" id="NWI63909.1"/>
    </source>
</evidence>
<feature type="compositionally biased region" description="Low complexity" evidence="17">
    <location>
        <begin position="758"/>
        <end position="770"/>
    </location>
</feature>
<dbReference type="AlphaFoldDB" id="A0A851D2T3"/>
<evidence type="ECO:0000256" key="14">
    <source>
        <dbReference type="ARBA" id="ARBA00039468"/>
    </source>
</evidence>
<evidence type="ECO:0000256" key="12">
    <source>
        <dbReference type="ARBA" id="ARBA00023329"/>
    </source>
</evidence>
<evidence type="ECO:0000256" key="10">
    <source>
        <dbReference type="ARBA" id="ARBA00022927"/>
    </source>
</evidence>
<feature type="compositionally biased region" description="Polar residues" evidence="17">
    <location>
        <begin position="604"/>
        <end position="619"/>
    </location>
</feature>
<dbReference type="GO" id="GO:0005198">
    <property type="term" value="F:structural molecule activity"/>
    <property type="evidence" value="ECO:0007669"/>
    <property type="project" value="TreeGrafter"/>
</dbReference>
<evidence type="ECO:0000256" key="6">
    <source>
        <dbReference type="ARBA" id="ARBA00022574"/>
    </source>
</evidence>
<evidence type="ECO:0000256" key="4">
    <source>
        <dbReference type="ARBA" id="ARBA00022448"/>
    </source>
</evidence>
<evidence type="ECO:0000256" key="15">
    <source>
        <dbReference type="ARBA" id="ARBA00041470"/>
    </source>
</evidence>
<keyword evidence="9" id="KW-0931">ER-Golgi transport</keyword>
<keyword evidence="5" id="KW-0963">Cytoplasm</keyword>
<dbReference type="GO" id="GO:0015031">
    <property type="term" value="P:protein transport"/>
    <property type="evidence" value="ECO:0007669"/>
    <property type="project" value="UniProtKB-KW"/>
</dbReference>
<reference evidence="19" key="1">
    <citation type="submission" date="2019-10" db="EMBL/GenBank/DDBJ databases">
        <title>Bird 10,000 Genomes (B10K) Project - Family phase.</title>
        <authorList>
            <person name="Zhang G."/>
        </authorList>
    </citation>
    <scope>NUCLEOTIDE SEQUENCE</scope>
    <source>
        <strain evidence="19">B10K-DU-002-69</strain>
        <tissue evidence="19">Muscle</tissue>
    </source>
</reference>
<dbReference type="Gene3D" id="1.20.940.10">
    <property type="entry name" value="Functional domain of the splicing factor Prp18"/>
    <property type="match status" value="1"/>
</dbReference>
<evidence type="ECO:0000256" key="9">
    <source>
        <dbReference type="ARBA" id="ARBA00022892"/>
    </source>
</evidence>
<dbReference type="InterPro" id="IPR040251">
    <property type="entry name" value="SEC31-like"/>
</dbReference>
<comment type="function">
    <text evidence="13">Component of the coat protein complex II (COPII) which promotes the formation of transport vesicles from the endoplasmic reticulum (ER). The coat has two main functions, the physical deformation of the endoplasmic reticulum membrane into vesicles and the selection of cargo molecules.</text>
</comment>
<evidence type="ECO:0000256" key="7">
    <source>
        <dbReference type="ARBA" id="ARBA00022737"/>
    </source>
</evidence>
<dbReference type="FunFam" id="1.25.40.1030:FF:000001">
    <property type="entry name" value="protein transport protein Sec31A isoform X3"/>
    <property type="match status" value="1"/>
</dbReference>
<comment type="similarity">
    <text evidence="3">Belongs to the WD repeat SEC31 family.</text>
</comment>
<keyword evidence="11" id="KW-0472">Membrane</keyword>
<evidence type="ECO:0000259" key="18">
    <source>
        <dbReference type="Pfam" id="PF12931"/>
    </source>
</evidence>
<evidence type="ECO:0000313" key="20">
    <source>
        <dbReference type="Proteomes" id="UP000660247"/>
    </source>
</evidence>
<dbReference type="GO" id="GO:0005789">
    <property type="term" value="C:endoplasmic reticulum membrane"/>
    <property type="evidence" value="ECO:0007669"/>
    <property type="project" value="UniProtKB-SubCell"/>
</dbReference>
<evidence type="ECO:0000256" key="16">
    <source>
        <dbReference type="ARBA" id="ARBA00043112"/>
    </source>
</evidence>
<feature type="region of interest" description="Disordered" evidence="17">
    <location>
        <begin position="687"/>
        <end position="839"/>
    </location>
</feature>
<dbReference type="Pfam" id="PF00400">
    <property type="entry name" value="WD40"/>
    <property type="match status" value="1"/>
</dbReference>
<dbReference type="InterPro" id="IPR036322">
    <property type="entry name" value="WD40_repeat_dom_sf"/>
</dbReference>
<keyword evidence="8" id="KW-0256">Endoplasmic reticulum</keyword>
<dbReference type="EMBL" id="WEIS01021126">
    <property type="protein sequence ID" value="NWI63909.1"/>
    <property type="molecule type" value="Genomic_DNA"/>
</dbReference>
<feature type="compositionally biased region" description="Pro residues" evidence="17">
    <location>
        <begin position="694"/>
        <end position="705"/>
    </location>
</feature>
<dbReference type="InterPro" id="IPR015943">
    <property type="entry name" value="WD40/YVTN_repeat-like_dom_sf"/>
</dbReference>
<feature type="non-terminal residue" evidence="19">
    <location>
        <position position="1"/>
    </location>
</feature>
<evidence type="ECO:0000256" key="17">
    <source>
        <dbReference type="SAM" id="MobiDB-lite"/>
    </source>
</evidence>
<comment type="subcellular location">
    <subcellularLocation>
        <location evidence="1">Cytoplasmic vesicle</location>
        <location evidence="1">COPII-coated vesicle membrane</location>
        <topology evidence="1">Peripheral membrane protein</topology>
        <orientation evidence="1">Cytoplasmic side</orientation>
    </subcellularLocation>
    <subcellularLocation>
        <location evidence="2">Endoplasmic reticulum membrane</location>
        <topology evidence="2">Peripheral membrane protein</topology>
    </subcellularLocation>
</comment>
<dbReference type="GO" id="GO:0007029">
    <property type="term" value="P:endoplasmic reticulum organization"/>
    <property type="evidence" value="ECO:0007669"/>
    <property type="project" value="TreeGrafter"/>
</dbReference>
<dbReference type="InterPro" id="IPR024298">
    <property type="entry name" value="Sec16_Sec23-bd"/>
</dbReference>
<dbReference type="SMART" id="SM00320">
    <property type="entry name" value="WD40"/>
    <property type="match status" value="2"/>
</dbReference>
<keyword evidence="12" id="KW-0968">Cytoplasmic vesicle</keyword>
<keyword evidence="6" id="KW-0853">WD repeat</keyword>
<evidence type="ECO:0000256" key="2">
    <source>
        <dbReference type="ARBA" id="ARBA00004406"/>
    </source>
</evidence>
<protein>
    <recommendedName>
        <fullName evidence="14">Protein transport protein Sec31A</fullName>
    </recommendedName>
    <alternativeName>
        <fullName evidence="16">SEC31-like protein 1</fullName>
    </alternativeName>
    <alternativeName>
        <fullName evidence="15">SEC31-related protein A</fullName>
    </alternativeName>
</protein>
<proteinExistence type="inferred from homology"/>
<dbReference type="GO" id="GO:0030127">
    <property type="term" value="C:COPII vesicle coat"/>
    <property type="evidence" value="ECO:0007669"/>
    <property type="project" value="TreeGrafter"/>
</dbReference>
<dbReference type="FunFam" id="1.20.940.10:FF:000001">
    <property type="entry name" value="Protein transport protein Sec31A isoform A"/>
    <property type="match status" value="1"/>
</dbReference>
<gene>
    <name evidence="19" type="primary">Sec31a</name>
    <name evidence="19" type="ORF">TODMEX_R00540</name>
</gene>
<comment type="caution">
    <text evidence="19">The sequence shown here is derived from an EMBL/GenBank/DDBJ whole genome shotgun (WGS) entry which is preliminary data.</text>
</comment>
<dbReference type="SUPFAM" id="SSF50978">
    <property type="entry name" value="WD40 repeat-like"/>
    <property type="match status" value="1"/>
</dbReference>
<dbReference type="GO" id="GO:0070971">
    <property type="term" value="C:endoplasmic reticulum exit site"/>
    <property type="evidence" value="ECO:0007669"/>
    <property type="project" value="TreeGrafter"/>
</dbReference>
<accession>A0A851D2T3</accession>
<organism evidence="19 20">
    <name type="scientific">Todus mexicanus</name>
    <name type="common">Puerto Rican tody</name>
    <dbReference type="NCBI Taxonomy" id="135184"/>
    <lineage>
        <taxon>Eukaryota</taxon>
        <taxon>Metazoa</taxon>
        <taxon>Chordata</taxon>
        <taxon>Craniata</taxon>
        <taxon>Vertebrata</taxon>
        <taxon>Euteleostomi</taxon>
        <taxon>Archelosauria</taxon>
        <taxon>Archosauria</taxon>
        <taxon>Dinosauria</taxon>
        <taxon>Saurischia</taxon>
        <taxon>Theropoda</taxon>
        <taxon>Coelurosauria</taxon>
        <taxon>Aves</taxon>
        <taxon>Neognathae</taxon>
        <taxon>Neoaves</taxon>
        <taxon>Telluraves</taxon>
        <taxon>Coraciimorphae</taxon>
        <taxon>Coraciiformes</taxon>
        <taxon>Todidae</taxon>
        <taxon>Todus</taxon>
    </lineage>
</organism>
<dbReference type="Pfam" id="PF12931">
    <property type="entry name" value="TPR_Sec16"/>
    <property type="match status" value="1"/>
</dbReference>
<dbReference type="InterPro" id="IPR001680">
    <property type="entry name" value="WD40_rpt"/>
</dbReference>
<evidence type="ECO:0000256" key="8">
    <source>
        <dbReference type="ARBA" id="ARBA00022824"/>
    </source>
</evidence>
<keyword evidence="10" id="KW-0653">Protein transport</keyword>
<keyword evidence="20" id="KW-1185">Reference proteome</keyword>
<evidence type="ECO:0000256" key="1">
    <source>
        <dbReference type="ARBA" id="ARBA00004299"/>
    </source>
</evidence>
<evidence type="ECO:0000256" key="5">
    <source>
        <dbReference type="ARBA" id="ARBA00022490"/>
    </source>
</evidence>
<dbReference type="OrthoDB" id="542917at2759"/>
<evidence type="ECO:0000256" key="11">
    <source>
        <dbReference type="ARBA" id="ARBA00023136"/>
    </source>
</evidence>
<feature type="non-terminal residue" evidence="19">
    <location>
        <position position="1023"/>
    </location>
</feature>
<keyword evidence="7" id="KW-0677">Repeat</keyword>
<feature type="region of interest" description="Disordered" evidence="17">
    <location>
        <begin position="589"/>
        <end position="624"/>
    </location>
</feature>
<dbReference type="Gene3D" id="1.25.40.1030">
    <property type="match status" value="1"/>
</dbReference>
<name>A0A851D2T3_TODME</name>
<sequence>MHCSGLAWHPDVATQMVLASEDDRLPVIQMWDLRFASSPLRVLESHSRGILAIAWSMLDSELLLSCGKDAKILCSNPNTGEVLYELPTHTQWCFDVQWCPRNPAVLSAASFDGRISIYSIMGGSMDGLRQKQVDQLSLSFGNLDPFGTGQPLPPLQLPQQTAPQSVVLPLKKPPKWIRRPVGASFSFGGKLVTFENAKSQQQPGIEQQQQHHHVYVSQVVTEKEFLARSNQLQEAVQSEGFVSYCQKKIDMAQTDFEKNVWAFLKVNFEEDSRVKYLELLGYKIDDLKKKVNVPGSCTCTPAESGESVPNKGDSGQATEELFMRERVKDHIQETENLGSAKKTFKISVSGDVDGLITQALLMGNFESAVDLCLHDNRMADAIILAIAGGQELLSRTQEKYFAKMQSKITRLITAVVMKNWKEIVQSCGLQNWREALAAVLTYARPDEFPALCDLLGNRLENEGDSLTQAQACLCYICAGNVEKLIACWTKAQDGNSPLSLQELIEKVVILCKAVQLTQAVDSNAVGALLAEKMSQYANLLAAQGSIAAALTFLPVNTNQPNIVLLRDRLCRAQEELPVGQEALKAPYERQPMPKGQSGPLAGQMQGSQAPAQQYYQQGDNPPPPEFIMPGVTNPNMPSQQATSSNYSMYSQAGAWPTYPLMYQAPQQYSCGTGGSALYQPQQPIPVRALASHPNPAPNATPPYLPSVPAHSVPSPLYAGQPQPSSASLNPSSSFPLPPSGASFQHGRPGPPATSVAYALPTGPTGTLPATSDLPASQRTGPQNGWNDPPTLNRTAKKKVPDNFQPPVPITSPIMNPLADPQSQMQQPPTPAPPTGAPSFQPLHIPAGQPVLQGGYPPAPQPLGPCIITPTVSKPSAEGAPGAPTGNAIQHMQALPTEKITKKPIPEEHLILKTTFEALIQRCLLSASDPQTKRKLDDANKRLELLYDKLREQTVSSVLHSHTHTPKSNITGMANNLVVSIETRNYQEGLNIHTYIVSTSNFSETSAFMPVLKVVLTQANKLGV</sequence>
<evidence type="ECO:0000256" key="3">
    <source>
        <dbReference type="ARBA" id="ARBA00009358"/>
    </source>
</evidence>